<name>A0AAD3DTA5_9CHLO</name>
<feature type="compositionally biased region" description="Gly residues" evidence="1">
    <location>
        <begin position="135"/>
        <end position="151"/>
    </location>
</feature>
<feature type="region of interest" description="Disordered" evidence="1">
    <location>
        <begin position="263"/>
        <end position="304"/>
    </location>
</feature>
<evidence type="ECO:0000256" key="1">
    <source>
        <dbReference type="SAM" id="MobiDB-lite"/>
    </source>
</evidence>
<dbReference type="AlphaFoldDB" id="A0AAD3DTA5"/>
<sequence>KDLGGVELMVGLADYPRLAPPSPLALLKAHLHELSAPSEGPSSQRHGPSPRAPPPAASAAAAAVPPALLPREQLPACLGSLQPPATVVVGPGCSIQNTRGFAISLVKKRALVAYHELIHSPHHHHHHHHQQSDTSGGGGGGSSASGHGSGGGGGGGCSLAAALAGCRLLVCRGATLGPNNSRGAVGVVEAEYHMMDGDAVNRRTASRHFHAVQLAARQLQEGLASPGVDWTAHRIRLEGTPARPGRRATKLDVAATAAAAAAASSAASGQTSSQTAGASMYDNPGGGGEDTATDSRSGSSRRLGNGVVVGCRTLRQLLVASVARAQRRQRG</sequence>
<feature type="compositionally biased region" description="Low complexity" evidence="1">
    <location>
        <begin position="295"/>
        <end position="304"/>
    </location>
</feature>
<gene>
    <name evidence="2" type="ORF">Agub_g9360</name>
</gene>
<organism evidence="2 3">
    <name type="scientific">Astrephomene gubernaculifera</name>
    <dbReference type="NCBI Taxonomy" id="47775"/>
    <lineage>
        <taxon>Eukaryota</taxon>
        <taxon>Viridiplantae</taxon>
        <taxon>Chlorophyta</taxon>
        <taxon>core chlorophytes</taxon>
        <taxon>Chlorophyceae</taxon>
        <taxon>CS clade</taxon>
        <taxon>Chlamydomonadales</taxon>
        <taxon>Astrephomenaceae</taxon>
        <taxon>Astrephomene</taxon>
    </lineage>
</organism>
<feature type="region of interest" description="Disordered" evidence="1">
    <location>
        <begin position="35"/>
        <end position="63"/>
    </location>
</feature>
<proteinExistence type="predicted"/>
<feature type="region of interest" description="Disordered" evidence="1">
    <location>
        <begin position="121"/>
        <end position="151"/>
    </location>
</feature>
<evidence type="ECO:0000313" key="2">
    <source>
        <dbReference type="EMBL" id="GFR47621.1"/>
    </source>
</evidence>
<comment type="caution">
    <text evidence="2">The sequence shown here is derived from an EMBL/GenBank/DDBJ whole genome shotgun (WGS) entry which is preliminary data.</text>
</comment>
<accession>A0AAD3DTA5</accession>
<protein>
    <submittedName>
        <fullName evidence="2">Uncharacterized protein</fullName>
    </submittedName>
</protein>
<feature type="non-terminal residue" evidence="2">
    <location>
        <position position="331"/>
    </location>
</feature>
<feature type="compositionally biased region" description="Low complexity" evidence="1">
    <location>
        <begin position="263"/>
        <end position="279"/>
    </location>
</feature>
<dbReference type="Proteomes" id="UP001054857">
    <property type="component" value="Unassembled WGS sequence"/>
</dbReference>
<keyword evidence="3" id="KW-1185">Reference proteome</keyword>
<reference evidence="2 3" key="1">
    <citation type="journal article" date="2021" name="Sci. Rep.">
        <title>Genome sequencing of the multicellular alga Astrephomene provides insights into convergent evolution of germ-soma differentiation.</title>
        <authorList>
            <person name="Yamashita S."/>
            <person name="Yamamoto K."/>
            <person name="Matsuzaki R."/>
            <person name="Suzuki S."/>
            <person name="Yamaguchi H."/>
            <person name="Hirooka S."/>
            <person name="Minakuchi Y."/>
            <person name="Miyagishima S."/>
            <person name="Kawachi M."/>
            <person name="Toyoda A."/>
            <person name="Nozaki H."/>
        </authorList>
    </citation>
    <scope>NUCLEOTIDE SEQUENCE [LARGE SCALE GENOMIC DNA]</scope>
    <source>
        <strain evidence="2 3">NIES-4017</strain>
    </source>
</reference>
<evidence type="ECO:0000313" key="3">
    <source>
        <dbReference type="Proteomes" id="UP001054857"/>
    </source>
</evidence>
<feature type="non-terminal residue" evidence="2">
    <location>
        <position position="1"/>
    </location>
</feature>
<dbReference type="EMBL" id="BMAR01000019">
    <property type="protein sequence ID" value="GFR47621.1"/>
    <property type="molecule type" value="Genomic_DNA"/>
</dbReference>